<feature type="compositionally biased region" description="Polar residues" evidence="1">
    <location>
        <begin position="76"/>
        <end position="93"/>
    </location>
</feature>
<organism evidence="3 4">
    <name type="scientific">Riccia sorocarpa</name>
    <dbReference type="NCBI Taxonomy" id="122646"/>
    <lineage>
        <taxon>Eukaryota</taxon>
        <taxon>Viridiplantae</taxon>
        <taxon>Streptophyta</taxon>
        <taxon>Embryophyta</taxon>
        <taxon>Marchantiophyta</taxon>
        <taxon>Marchantiopsida</taxon>
        <taxon>Marchantiidae</taxon>
        <taxon>Marchantiales</taxon>
        <taxon>Ricciaceae</taxon>
        <taxon>Riccia</taxon>
    </lineage>
</organism>
<gene>
    <name evidence="3" type="ORF">R1sor_013116</name>
</gene>
<proteinExistence type="predicted"/>
<dbReference type="AlphaFoldDB" id="A0ABD3H5K9"/>
<keyword evidence="4" id="KW-1185">Reference proteome</keyword>
<accession>A0ABD3H5K9</accession>
<name>A0ABD3H5K9_9MARC</name>
<feature type="region of interest" description="Disordered" evidence="1">
    <location>
        <begin position="76"/>
        <end position="118"/>
    </location>
</feature>
<evidence type="ECO:0000313" key="4">
    <source>
        <dbReference type="Proteomes" id="UP001633002"/>
    </source>
</evidence>
<dbReference type="Proteomes" id="UP001633002">
    <property type="component" value="Unassembled WGS sequence"/>
</dbReference>
<evidence type="ECO:0000256" key="2">
    <source>
        <dbReference type="SAM" id="SignalP"/>
    </source>
</evidence>
<evidence type="ECO:0000256" key="1">
    <source>
        <dbReference type="SAM" id="MobiDB-lite"/>
    </source>
</evidence>
<reference evidence="3 4" key="1">
    <citation type="submission" date="2024-09" db="EMBL/GenBank/DDBJ databases">
        <title>Chromosome-scale assembly of Riccia sorocarpa.</title>
        <authorList>
            <person name="Paukszto L."/>
        </authorList>
    </citation>
    <scope>NUCLEOTIDE SEQUENCE [LARGE SCALE GENOMIC DNA]</scope>
    <source>
        <strain evidence="3">LP-2024</strain>
        <tissue evidence="3">Aerial parts of the thallus</tissue>
    </source>
</reference>
<protein>
    <submittedName>
        <fullName evidence="3">Uncharacterized protein</fullName>
    </submittedName>
</protein>
<keyword evidence="2" id="KW-0732">Signal</keyword>
<feature type="chain" id="PRO_5044871971" evidence="2">
    <location>
        <begin position="26"/>
        <end position="118"/>
    </location>
</feature>
<comment type="caution">
    <text evidence="3">The sequence shown here is derived from an EMBL/GenBank/DDBJ whole genome shotgun (WGS) entry which is preliminary data.</text>
</comment>
<dbReference type="EMBL" id="JBJQOH010000004">
    <property type="protein sequence ID" value="KAL3686807.1"/>
    <property type="molecule type" value="Genomic_DNA"/>
</dbReference>
<feature type="signal peptide" evidence="2">
    <location>
        <begin position="1"/>
        <end position="25"/>
    </location>
</feature>
<sequence>MIRGKRSVWWILFLGLILSASTCGGAIFDERGRPQAGAIQHVKFGRLIELNFRLHGQTLLHLSNWRAYDSMDLETSNPLSSNGKSNVKTQKLQEPQADGHLGEQGMKQQKLPRRILAA</sequence>
<evidence type="ECO:0000313" key="3">
    <source>
        <dbReference type="EMBL" id="KAL3686807.1"/>
    </source>
</evidence>